<evidence type="ECO:0000313" key="1">
    <source>
        <dbReference type="EMBL" id="EGI76881.1"/>
    </source>
</evidence>
<gene>
    <name evidence="1" type="ORF">HGR_08914</name>
</gene>
<sequence>MNALTQNQAYLAMYSFLAAHYLRSKADDIGALLGSMSMLQDGRPADPAVEEDWHAAIHAALSGAVNTRLGLTK</sequence>
<dbReference type="AlphaFoldDB" id="F3KTK2"/>
<evidence type="ECO:0000313" key="2">
    <source>
        <dbReference type="Proteomes" id="UP000016368"/>
    </source>
</evidence>
<comment type="caution">
    <text evidence="1">The sequence shown here is derived from an EMBL/GenBank/DDBJ whole genome shotgun (WGS) entry which is preliminary data.</text>
</comment>
<organism evidence="1 2">
    <name type="scientific">Hylemonella gracilis ATCC 19624</name>
    <dbReference type="NCBI Taxonomy" id="887062"/>
    <lineage>
        <taxon>Bacteria</taxon>
        <taxon>Pseudomonadati</taxon>
        <taxon>Pseudomonadota</taxon>
        <taxon>Betaproteobacteria</taxon>
        <taxon>Burkholderiales</taxon>
        <taxon>Comamonadaceae</taxon>
        <taxon>Hylemonella</taxon>
    </lineage>
</organism>
<dbReference type="RefSeq" id="WP_006297838.1">
    <property type="nucleotide sequence ID" value="NZ_AEGR01000056.1"/>
</dbReference>
<name>F3KTK2_9BURK</name>
<reference evidence="1 2" key="1">
    <citation type="journal article" date="2011" name="EMBO J.">
        <title>Structural diversity of bacterial flagellar motors.</title>
        <authorList>
            <person name="Chen S."/>
            <person name="Beeby M."/>
            <person name="Murphy G.E."/>
            <person name="Leadbetter J.R."/>
            <person name="Hendrixson D.R."/>
            <person name="Briegel A."/>
            <person name="Li Z."/>
            <person name="Shi J."/>
            <person name="Tocheva E.I."/>
            <person name="Muller A."/>
            <person name="Dobro M.J."/>
            <person name="Jensen G.J."/>
        </authorList>
    </citation>
    <scope>NUCLEOTIDE SEQUENCE [LARGE SCALE GENOMIC DNA]</scope>
    <source>
        <strain evidence="1 2">ATCC 19624</strain>
    </source>
</reference>
<dbReference type="Proteomes" id="UP000016368">
    <property type="component" value="Unassembled WGS sequence"/>
</dbReference>
<dbReference type="eggNOG" id="ENOG5033CMX">
    <property type="taxonomic scope" value="Bacteria"/>
</dbReference>
<dbReference type="EMBL" id="AEGR01000056">
    <property type="protein sequence ID" value="EGI76881.1"/>
    <property type="molecule type" value="Genomic_DNA"/>
</dbReference>
<accession>F3KTK2</accession>
<keyword evidence="2" id="KW-1185">Reference proteome</keyword>
<protein>
    <submittedName>
        <fullName evidence="1">Uncharacterized protein</fullName>
    </submittedName>
</protein>
<proteinExistence type="predicted"/>